<protein>
    <submittedName>
        <fullName evidence="2">Uncharacterized protein</fullName>
    </submittedName>
</protein>
<sequence length="164" mass="17952">MAIRLTKIVCILAGLMLLPMALANTSDGEGKVFPNTEQMKKALSAMGFDQPWNMTEGGEKQALNNGELWVRDGHYFAVMAVHDDNEQTMQVSLINNLSICAQLGIAATGDSSKSVFSAFTHLTGKALNKPETTAFNERTPFHYHVLITEMIAESTLMQCGVKNQ</sequence>
<dbReference type="Proteomes" id="UP000073601">
    <property type="component" value="Unassembled WGS sequence"/>
</dbReference>
<evidence type="ECO:0000256" key="1">
    <source>
        <dbReference type="SAM" id="SignalP"/>
    </source>
</evidence>
<feature type="chain" id="PRO_5007282565" evidence="1">
    <location>
        <begin position="24"/>
        <end position="164"/>
    </location>
</feature>
<dbReference type="RefSeq" id="WP_232314534.1">
    <property type="nucleotide sequence ID" value="NZ_CAWRCI010000068.1"/>
</dbReference>
<organism evidence="2 3">
    <name type="scientific">Grimontia marina</name>
    <dbReference type="NCBI Taxonomy" id="646534"/>
    <lineage>
        <taxon>Bacteria</taxon>
        <taxon>Pseudomonadati</taxon>
        <taxon>Pseudomonadota</taxon>
        <taxon>Gammaproteobacteria</taxon>
        <taxon>Vibrionales</taxon>
        <taxon>Vibrionaceae</taxon>
        <taxon>Grimontia</taxon>
    </lineage>
</organism>
<keyword evidence="3" id="KW-1185">Reference proteome</keyword>
<accession>A0A128FJT2</accession>
<keyword evidence="1" id="KW-0732">Signal</keyword>
<name>A0A128FJT2_9GAMM</name>
<evidence type="ECO:0000313" key="2">
    <source>
        <dbReference type="EMBL" id="CZF86516.1"/>
    </source>
</evidence>
<proteinExistence type="predicted"/>
<dbReference type="EMBL" id="FIZY01000068">
    <property type="protein sequence ID" value="CZF86516.1"/>
    <property type="molecule type" value="Genomic_DNA"/>
</dbReference>
<feature type="signal peptide" evidence="1">
    <location>
        <begin position="1"/>
        <end position="23"/>
    </location>
</feature>
<evidence type="ECO:0000313" key="3">
    <source>
        <dbReference type="Proteomes" id="UP000073601"/>
    </source>
</evidence>
<gene>
    <name evidence="2" type="ORF">GMA8713_04550</name>
</gene>
<dbReference type="AlphaFoldDB" id="A0A128FJT2"/>
<reference evidence="3" key="1">
    <citation type="submission" date="2016-02" db="EMBL/GenBank/DDBJ databases">
        <authorList>
            <person name="Rodrigo-Torres Lidia"/>
            <person name="Arahal R.David."/>
        </authorList>
    </citation>
    <scope>NUCLEOTIDE SEQUENCE [LARGE SCALE GENOMIC DNA]</scope>
    <source>
        <strain evidence="3">CECT 8713</strain>
    </source>
</reference>